<dbReference type="InterPro" id="IPR002293">
    <property type="entry name" value="AA/rel_permease1"/>
</dbReference>
<comment type="subcellular location">
    <subcellularLocation>
        <location evidence="1">Cell membrane</location>
        <topology evidence="1">Multi-pass membrane protein</topology>
    </subcellularLocation>
</comment>
<sequence>MKKLGFWSIVLLAINSIIGSGIFLSPGSVIKMVGNKAPLVYCLAAAFAIILSITFASAAKYVSKSGAAYAYARSAFGENIGFYVGITRFVAAAIAWGVMATGVVKSVLSIFGMNSNDFILISLGFILLMILLFLINLGGPGLFKLINNLSTLGKLLALVTTVLVGAIIAMQMHSHHLVDVNSLVNAAGQPLLPKANLSILVMGVITSFYAFTGFESVASGAEDMENPEKNLPRAIPLAIFIIAVIYIGIIIVSMMINPRVLIETNEVVALTTVFDDPIIRGIILYGALISMLGINVAASFHTPRLLEAMAKDKQISPWFNQRTSKDFPLRAFIITIVIAIVVPMAFKYNMTNIIILSSISRFIQFLIVPLAVICFYYGRNQGETLQAVRKNFWTDVLVPIFSLIVTVFLLIKFDWVGQFTSLDANHVAHANIYAISAMVIGYIILPLLLFALKENKNILQKQED</sequence>
<dbReference type="GO" id="GO:0005886">
    <property type="term" value="C:plasma membrane"/>
    <property type="evidence" value="ECO:0007669"/>
    <property type="project" value="UniProtKB-SubCell"/>
</dbReference>
<feature type="transmembrane region" description="Helical" evidence="6">
    <location>
        <begin position="235"/>
        <end position="256"/>
    </location>
</feature>
<keyword evidence="8" id="KW-1185">Reference proteome</keyword>
<dbReference type="Gene3D" id="1.20.1740.10">
    <property type="entry name" value="Amino acid/polyamine transporter I"/>
    <property type="match status" value="1"/>
</dbReference>
<evidence type="ECO:0000313" key="7">
    <source>
        <dbReference type="EMBL" id="GBG97520.1"/>
    </source>
</evidence>
<evidence type="ECO:0000256" key="2">
    <source>
        <dbReference type="ARBA" id="ARBA00022475"/>
    </source>
</evidence>
<dbReference type="AlphaFoldDB" id="A0A2R5HKR3"/>
<feature type="transmembrane region" description="Helical" evidence="6">
    <location>
        <begin position="327"/>
        <end position="346"/>
    </location>
</feature>
<dbReference type="EMBL" id="BFFO01000015">
    <property type="protein sequence ID" value="GBG97520.1"/>
    <property type="molecule type" value="Genomic_DNA"/>
</dbReference>
<evidence type="ECO:0000256" key="5">
    <source>
        <dbReference type="ARBA" id="ARBA00023136"/>
    </source>
</evidence>
<dbReference type="PIRSF" id="PIRSF006060">
    <property type="entry name" value="AA_transporter"/>
    <property type="match status" value="1"/>
</dbReference>
<dbReference type="PANTHER" id="PTHR42770:SF18">
    <property type="entry name" value="ARGININE_AGMATINE ANTIPORTER"/>
    <property type="match status" value="1"/>
</dbReference>
<keyword evidence="2" id="KW-1003">Cell membrane</keyword>
<gene>
    <name evidence="7" type="ORF">NtB2_01666</name>
</gene>
<feature type="transmembrane region" description="Helical" evidence="6">
    <location>
        <begin position="282"/>
        <end position="306"/>
    </location>
</feature>
<accession>A0A2R5HKR3</accession>
<reference evidence="7 8" key="1">
    <citation type="journal article" date="2018" name="Genome Announc.">
        <title>Draft Genome Sequence of Lactococcus sp. Strain NtB2 (JCM 32569), Isolated from the Gut of the Higher Termite Nasutitermes takasagoensis.</title>
        <authorList>
            <person name="Noda S."/>
            <person name="Aihara C."/>
            <person name="Yuki M."/>
            <person name="Ohkuma M."/>
        </authorList>
    </citation>
    <scope>NUCLEOTIDE SEQUENCE [LARGE SCALE GENOMIC DNA]</scope>
    <source>
        <strain evidence="7 8">NtB2</strain>
    </source>
</reference>
<comment type="caution">
    <text evidence="7">The sequence shown here is derived from an EMBL/GenBank/DDBJ whole genome shotgun (WGS) entry which is preliminary data.</text>
</comment>
<organism evidence="7 8">
    <name type="scientific">Lactococcus termiticola</name>
    <dbReference type="NCBI Taxonomy" id="2169526"/>
    <lineage>
        <taxon>Bacteria</taxon>
        <taxon>Bacillati</taxon>
        <taxon>Bacillota</taxon>
        <taxon>Bacilli</taxon>
        <taxon>Lactobacillales</taxon>
        <taxon>Streptococcaceae</taxon>
        <taxon>Lactococcus</taxon>
    </lineage>
</organism>
<dbReference type="PANTHER" id="PTHR42770">
    <property type="entry name" value="AMINO ACID TRANSPORTER-RELATED"/>
    <property type="match status" value="1"/>
</dbReference>
<keyword evidence="4 6" id="KW-1133">Transmembrane helix</keyword>
<evidence type="ECO:0000256" key="6">
    <source>
        <dbReference type="SAM" id="Phobius"/>
    </source>
</evidence>
<proteinExistence type="predicted"/>
<protein>
    <submittedName>
        <fullName evidence="7">Amino acid permease</fullName>
    </submittedName>
</protein>
<evidence type="ECO:0000313" key="8">
    <source>
        <dbReference type="Proteomes" id="UP000245021"/>
    </source>
</evidence>
<evidence type="ECO:0000256" key="4">
    <source>
        <dbReference type="ARBA" id="ARBA00022989"/>
    </source>
</evidence>
<feature type="transmembrane region" description="Helical" evidence="6">
    <location>
        <begin position="38"/>
        <end position="59"/>
    </location>
</feature>
<feature type="transmembrane region" description="Helical" evidence="6">
    <location>
        <begin position="119"/>
        <end position="143"/>
    </location>
</feature>
<feature type="transmembrane region" description="Helical" evidence="6">
    <location>
        <begin position="352"/>
        <end position="378"/>
    </location>
</feature>
<feature type="transmembrane region" description="Helical" evidence="6">
    <location>
        <begin position="431"/>
        <end position="452"/>
    </location>
</feature>
<dbReference type="InterPro" id="IPR050367">
    <property type="entry name" value="APC_superfamily"/>
</dbReference>
<evidence type="ECO:0000256" key="1">
    <source>
        <dbReference type="ARBA" id="ARBA00004651"/>
    </source>
</evidence>
<keyword evidence="3 6" id="KW-0812">Transmembrane</keyword>
<feature type="transmembrane region" description="Helical" evidence="6">
    <location>
        <begin position="195"/>
        <end position="214"/>
    </location>
</feature>
<keyword evidence="5 6" id="KW-0472">Membrane</keyword>
<evidence type="ECO:0000256" key="3">
    <source>
        <dbReference type="ARBA" id="ARBA00022692"/>
    </source>
</evidence>
<dbReference type="OrthoDB" id="9762947at2"/>
<feature type="transmembrane region" description="Helical" evidence="6">
    <location>
        <begin position="390"/>
        <end position="411"/>
    </location>
</feature>
<dbReference type="Pfam" id="PF13520">
    <property type="entry name" value="AA_permease_2"/>
    <property type="match status" value="1"/>
</dbReference>
<name>A0A2R5HKR3_9LACT</name>
<feature type="transmembrane region" description="Helical" evidence="6">
    <location>
        <begin position="155"/>
        <end position="175"/>
    </location>
</feature>
<feature type="transmembrane region" description="Helical" evidence="6">
    <location>
        <begin position="80"/>
        <end position="99"/>
    </location>
</feature>
<dbReference type="RefSeq" id="WP_109246473.1">
    <property type="nucleotide sequence ID" value="NZ_BFFO01000015.1"/>
</dbReference>
<dbReference type="GO" id="GO:0022857">
    <property type="term" value="F:transmembrane transporter activity"/>
    <property type="evidence" value="ECO:0007669"/>
    <property type="project" value="InterPro"/>
</dbReference>
<dbReference type="Proteomes" id="UP000245021">
    <property type="component" value="Unassembled WGS sequence"/>
</dbReference>